<dbReference type="PANTHER" id="PTHR12358:SF112">
    <property type="entry name" value="LD11247P-RELATED"/>
    <property type="match status" value="1"/>
</dbReference>
<dbReference type="EMBL" id="UYRT01078120">
    <property type="protein sequence ID" value="VDN17835.1"/>
    <property type="molecule type" value="Genomic_DNA"/>
</dbReference>
<dbReference type="GO" id="GO:0046512">
    <property type="term" value="P:sphingosine biosynthetic process"/>
    <property type="evidence" value="ECO:0007669"/>
    <property type="project" value="TreeGrafter"/>
</dbReference>
<accession>A0A183DPU0</accession>
<feature type="domain" description="DAGKc" evidence="1">
    <location>
        <begin position="79"/>
        <end position="226"/>
    </location>
</feature>
<dbReference type="Proteomes" id="UP000271098">
    <property type="component" value="Unassembled WGS sequence"/>
</dbReference>
<gene>
    <name evidence="2" type="ORF">GPUH_LOCUS10731</name>
</gene>
<dbReference type="GO" id="GO:0016020">
    <property type="term" value="C:membrane"/>
    <property type="evidence" value="ECO:0007669"/>
    <property type="project" value="TreeGrafter"/>
</dbReference>
<dbReference type="InterPro" id="IPR017438">
    <property type="entry name" value="ATP-NAD_kinase_N"/>
</dbReference>
<name>A0A183DPU0_9BILA</name>
<dbReference type="WBParaSite" id="GPUH_0001074401-mRNA-1">
    <property type="protein sequence ID" value="GPUH_0001074401-mRNA-1"/>
    <property type="gene ID" value="GPUH_0001074401"/>
</dbReference>
<dbReference type="GO" id="GO:0005737">
    <property type="term" value="C:cytoplasm"/>
    <property type="evidence" value="ECO:0007669"/>
    <property type="project" value="TreeGrafter"/>
</dbReference>
<evidence type="ECO:0000313" key="3">
    <source>
        <dbReference type="Proteomes" id="UP000271098"/>
    </source>
</evidence>
<evidence type="ECO:0000259" key="1">
    <source>
        <dbReference type="PROSITE" id="PS50146"/>
    </source>
</evidence>
<dbReference type="AlphaFoldDB" id="A0A183DPU0"/>
<dbReference type="InterPro" id="IPR016064">
    <property type="entry name" value="NAD/diacylglycerol_kinase_sf"/>
</dbReference>
<reference evidence="4" key="1">
    <citation type="submission" date="2016-06" db="UniProtKB">
        <authorList>
            <consortium name="WormBaseParasite"/>
        </authorList>
    </citation>
    <scope>IDENTIFICATION</scope>
</reference>
<protein>
    <submittedName>
        <fullName evidence="4">DAGKc domain-containing protein</fullName>
    </submittedName>
</protein>
<proteinExistence type="predicted"/>
<evidence type="ECO:0000313" key="2">
    <source>
        <dbReference type="EMBL" id="VDN17835.1"/>
    </source>
</evidence>
<dbReference type="PROSITE" id="PS50146">
    <property type="entry name" value="DAGK"/>
    <property type="match status" value="1"/>
</dbReference>
<evidence type="ECO:0000313" key="4">
    <source>
        <dbReference type="WBParaSite" id="GPUH_0001074401-mRNA-1"/>
    </source>
</evidence>
<dbReference type="SMART" id="SM00046">
    <property type="entry name" value="DAGKc"/>
    <property type="match status" value="1"/>
</dbReference>
<reference evidence="2 3" key="2">
    <citation type="submission" date="2018-11" db="EMBL/GenBank/DDBJ databases">
        <authorList>
            <consortium name="Pathogen Informatics"/>
        </authorList>
    </citation>
    <scope>NUCLEOTIDE SEQUENCE [LARGE SCALE GENOMIC DNA]</scope>
</reference>
<dbReference type="OrthoDB" id="3853857at2759"/>
<dbReference type="PANTHER" id="PTHR12358">
    <property type="entry name" value="SPHINGOSINE KINASE"/>
    <property type="match status" value="1"/>
</dbReference>
<keyword evidence="3" id="KW-1185">Reference proteome</keyword>
<dbReference type="Gene3D" id="3.40.50.10330">
    <property type="entry name" value="Probable inorganic polyphosphate/atp-NAD kinase, domain 1"/>
    <property type="match status" value="1"/>
</dbReference>
<dbReference type="GO" id="GO:0001727">
    <property type="term" value="F:lipid kinase activity"/>
    <property type="evidence" value="ECO:0007669"/>
    <property type="project" value="TreeGrafter"/>
</dbReference>
<dbReference type="Pfam" id="PF00781">
    <property type="entry name" value="DAGK_cat"/>
    <property type="match status" value="1"/>
</dbReference>
<dbReference type="SUPFAM" id="SSF111331">
    <property type="entry name" value="NAD kinase/diacylglycerol kinase-like"/>
    <property type="match status" value="1"/>
</dbReference>
<sequence>MPVGDMQYPHPSVGSRVPGPGIDLQPLVLTACPVVTGGRHMVKVTIVFNSKEDTIRVNDRILRKIESPKAPHLSAAVSRLNRRILVILNPFSGKKCAPKLWETYVAPIFRTSHIDYDFIKTDYERHAVEIAKNVKLDKYDGIAVISGDGLILEVISGFLMRADRERALKMPLAHIPGGTSNGLAASICFQCNEPFSARNVFCTEMALMVVRPRYLPLRINHVQTELDGDKPMFMSITWGLIADIGSFY</sequence>
<dbReference type="InterPro" id="IPR001206">
    <property type="entry name" value="Diacylglycerol_kinase_cat_dom"/>
</dbReference>
<dbReference type="InterPro" id="IPR050187">
    <property type="entry name" value="Lipid_Phosphate_FormReg"/>
</dbReference>
<organism evidence="4">
    <name type="scientific">Gongylonema pulchrum</name>
    <dbReference type="NCBI Taxonomy" id="637853"/>
    <lineage>
        <taxon>Eukaryota</taxon>
        <taxon>Metazoa</taxon>
        <taxon>Ecdysozoa</taxon>
        <taxon>Nematoda</taxon>
        <taxon>Chromadorea</taxon>
        <taxon>Rhabditida</taxon>
        <taxon>Spirurina</taxon>
        <taxon>Spiruromorpha</taxon>
        <taxon>Spiruroidea</taxon>
        <taxon>Gongylonematidae</taxon>
        <taxon>Gongylonema</taxon>
    </lineage>
</organism>